<evidence type="ECO:0000256" key="2">
    <source>
        <dbReference type="ARBA" id="ARBA00023125"/>
    </source>
</evidence>
<dbReference type="SUPFAM" id="SSF46689">
    <property type="entry name" value="Homeodomain-like"/>
    <property type="match status" value="1"/>
</dbReference>
<dbReference type="OrthoDB" id="511992at2"/>
<keyword evidence="2" id="KW-0238">DNA-binding</keyword>
<evidence type="ECO:0000259" key="4">
    <source>
        <dbReference type="PROSITE" id="PS01124"/>
    </source>
</evidence>
<dbReference type="InterPro" id="IPR018060">
    <property type="entry name" value="HTH_AraC"/>
</dbReference>
<evidence type="ECO:0000256" key="1">
    <source>
        <dbReference type="ARBA" id="ARBA00023015"/>
    </source>
</evidence>
<dbReference type="SMART" id="SM00342">
    <property type="entry name" value="HTH_ARAC"/>
    <property type="match status" value="1"/>
</dbReference>
<dbReference type="GO" id="GO:0003700">
    <property type="term" value="F:DNA-binding transcription factor activity"/>
    <property type="evidence" value="ECO:0007669"/>
    <property type="project" value="InterPro"/>
</dbReference>
<evidence type="ECO:0000313" key="5">
    <source>
        <dbReference type="EMBL" id="QEM13101.1"/>
    </source>
</evidence>
<dbReference type="PANTHER" id="PTHR46796:SF13">
    <property type="entry name" value="HTH-TYPE TRANSCRIPTIONAL ACTIVATOR RHAS"/>
    <property type="match status" value="1"/>
</dbReference>
<dbReference type="Proteomes" id="UP000251402">
    <property type="component" value="Chromosome"/>
</dbReference>
<proteinExistence type="predicted"/>
<keyword evidence="6" id="KW-1185">Reference proteome</keyword>
<evidence type="ECO:0000256" key="3">
    <source>
        <dbReference type="ARBA" id="ARBA00023163"/>
    </source>
</evidence>
<dbReference type="InterPro" id="IPR050204">
    <property type="entry name" value="AraC_XylS_family_regulators"/>
</dbReference>
<reference evidence="5" key="1">
    <citation type="submission" date="2019-08" db="EMBL/GenBank/DDBJ databases">
        <title>Comparative genome analysis confer to the adaptation heavy metal polluted environment.</title>
        <authorList>
            <person name="Li Y."/>
        </authorList>
    </citation>
    <scope>NUCLEOTIDE SEQUENCE [LARGE SCALE GENOMIC DNA]</scope>
    <source>
        <strain evidence="5">P1</strain>
    </source>
</reference>
<dbReference type="InterPro" id="IPR046532">
    <property type="entry name" value="DUF6597"/>
</dbReference>
<dbReference type="Gene3D" id="1.10.10.60">
    <property type="entry name" value="Homeodomain-like"/>
    <property type="match status" value="1"/>
</dbReference>
<protein>
    <submittedName>
        <fullName evidence="5">AraC family transcriptional regulator</fullName>
    </submittedName>
</protein>
<evidence type="ECO:0000313" key="6">
    <source>
        <dbReference type="Proteomes" id="UP000251402"/>
    </source>
</evidence>
<organism evidence="5 6">
    <name type="scientific">Mucilaginibacter rubeus</name>
    <dbReference type="NCBI Taxonomy" id="2027860"/>
    <lineage>
        <taxon>Bacteria</taxon>
        <taxon>Pseudomonadati</taxon>
        <taxon>Bacteroidota</taxon>
        <taxon>Sphingobacteriia</taxon>
        <taxon>Sphingobacteriales</taxon>
        <taxon>Sphingobacteriaceae</taxon>
        <taxon>Mucilaginibacter</taxon>
    </lineage>
</organism>
<keyword evidence="3" id="KW-0804">Transcription</keyword>
<dbReference type="GO" id="GO:0043565">
    <property type="term" value="F:sequence-specific DNA binding"/>
    <property type="evidence" value="ECO:0007669"/>
    <property type="project" value="InterPro"/>
</dbReference>
<accession>A0A5C1I8H1</accession>
<gene>
    <name evidence="5" type="ORF">DEO27_024840</name>
</gene>
<feature type="domain" description="HTH araC/xylS-type" evidence="4">
    <location>
        <begin position="158"/>
        <end position="257"/>
    </location>
</feature>
<dbReference type="Pfam" id="PF12833">
    <property type="entry name" value="HTH_18"/>
    <property type="match status" value="1"/>
</dbReference>
<dbReference type="PROSITE" id="PS01124">
    <property type="entry name" value="HTH_ARAC_FAMILY_2"/>
    <property type="match status" value="1"/>
</dbReference>
<dbReference type="Pfam" id="PF20240">
    <property type="entry name" value="DUF6597"/>
    <property type="match status" value="1"/>
</dbReference>
<keyword evidence="1" id="KW-0805">Transcription regulation</keyword>
<dbReference type="EMBL" id="CP043450">
    <property type="protein sequence ID" value="QEM13101.1"/>
    <property type="molecule type" value="Genomic_DNA"/>
</dbReference>
<dbReference type="PANTHER" id="PTHR46796">
    <property type="entry name" value="HTH-TYPE TRANSCRIPTIONAL ACTIVATOR RHAS-RELATED"/>
    <property type="match status" value="1"/>
</dbReference>
<dbReference type="AlphaFoldDB" id="A0A5C1I8H1"/>
<dbReference type="InterPro" id="IPR009057">
    <property type="entry name" value="Homeodomain-like_sf"/>
</dbReference>
<dbReference type="RefSeq" id="WP_112568372.1">
    <property type="nucleotide sequence ID" value="NZ_CP043450.1"/>
</dbReference>
<dbReference type="KEGG" id="mrub:DEO27_024840"/>
<name>A0A5C1I8H1_9SPHI</name>
<sequence length="269" mass="30253">MQIAPHPLLSGIVKHYLIIAHDKRTAINYRLFSDGNPGMVFHLKAPLLQYDQHSTVASKQPDSFVYGQITHYNDIMSVDELAMLIVVLQPNALLTLLGVAAYELNNNTVPLKDFFGQDAADLEDRIANVTDLSTAACITEQFLLRKMAFKDRGVSITDRAISIIHKHSGIINVKGLLDVLPVTERQLERRFNEEVGISPKKFIDAVKFQNYLKQLQKLSSIKDVGSLSYACGYYDQAHLNNFFRKHTGVTPLQYKANHNLLAINFMPLA</sequence>